<reference evidence="1" key="1">
    <citation type="submission" date="2020-08" db="EMBL/GenBank/DDBJ databases">
        <title>Genome sequencing and assembly of the red palm weevil Rhynchophorus ferrugineus.</title>
        <authorList>
            <person name="Dias G.B."/>
            <person name="Bergman C.M."/>
            <person name="Manee M."/>
        </authorList>
    </citation>
    <scope>NUCLEOTIDE SEQUENCE</scope>
    <source>
        <strain evidence="1">AA-2017</strain>
        <tissue evidence="1">Whole larva</tissue>
    </source>
</reference>
<dbReference type="AlphaFoldDB" id="A0A834J1G3"/>
<comment type="caution">
    <text evidence="1">The sequence shown here is derived from an EMBL/GenBank/DDBJ whole genome shotgun (WGS) entry which is preliminary data.</text>
</comment>
<evidence type="ECO:0000313" key="1">
    <source>
        <dbReference type="EMBL" id="KAF7285117.1"/>
    </source>
</evidence>
<sequence>MEHGYEAIRVKDYHIAEWDTLGDVAISSFCSFAISPSDNVDPWRDNIINLNKITSEDNEIQIFRDNLDIGHG</sequence>
<proteinExistence type="predicted"/>
<organism evidence="1 2">
    <name type="scientific">Rhynchophorus ferrugineus</name>
    <name type="common">Red palm weevil</name>
    <name type="synonym">Curculio ferrugineus</name>
    <dbReference type="NCBI Taxonomy" id="354439"/>
    <lineage>
        <taxon>Eukaryota</taxon>
        <taxon>Metazoa</taxon>
        <taxon>Ecdysozoa</taxon>
        <taxon>Arthropoda</taxon>
        <taxon>Hexapoda</taxon>
        <taxon>Insecta</taxon>
        <taxon>Pterygota</taxon>
        <taxon>Neoptera</taxon>
        <taxon>Endopterygota</taxon>
        <taxon>Coleoptera</taxon>
        <taxon>Polyphaga</taxon>
        <taxon>Cucujiformia</taxon>
        <taxon>Curculionidae</taxon>
        <taxon>Dryophthorinae</taxon>
        <taxon>Rhynchophorus</taxon>
    </lineage>
</organism>
<gene>
    <name evidence="1" type="ORF">GWI33_011968</name>
</gene>
<dbReference type="Proteomes" id="UP000625711">
    <property type="component" value="Unassembled WGS sequence"/>
</dbReference>
<name>A0A834J1G3_RHYFE</name>
<evidence type="ECO:0000313" key="2">
    <source>
        <dbReference type="Proteomes" id="UP000625711"/>
    </source>
</evidence>
<protein>
    <submittedName>
        <fullName evidence="1">Uncharacterized protein</fullName>
    </submittedName>
</protein>
<keyword evidence="2" id="KW-1185">Reference proteome</keyword>
<accession>A0A834J1G3</accession>
<dbReference type="EMBL" id="JAACXV010000061">
    <property type="protein sequence ID" value="KAF7285117.1"/>
    <property type="molecule type" value="Genomic_DNA"/>
</dbReference>